<dbReference type="EMBL" id="JANVFU010000008">
    <property type="protein sequence ID" value="KAJ3743631.1"/>
    <property type="molecule type" value="Genomic_DNA"/>
</dbReference>
<protein>
    <submittedName>
        <fullName evidence="1">Uncharacterized protein</fullName>
    </submittedName>
</protein>
<dbReference type="Proteomes" id="UP001142393">
    <property type="component" value="Unassembled WGS sequence"/>
</dbReference>
<dbReference type="InterPro" id="IPR036397">
    <property type="entry name" value="RNaseH_sf"/>
</dbReference>
<sequence>MSRTQHSSPKKNRLIGAIQAGKTIPQAAELTGIPHGSAKKIWAQYKKTGSTSNCRRSGRPKKIDERMGREIVREVQKNRRKPFQEIGNELEPKKDQKVKRKDWAEFVKGIDWSGVIWSDECYVYLGDKASRVFVTRREDEEYEEDCLIPTFKQSSIRVMIWACIMKGKKGPLVVLEYPGGKGGVLGNHEFRKGRNCIPAGWCTLSFRKINNNMARQPWH</sequence>
<evidence type="ECO:0000313" key="1">
    <source>
        <dbReference type="EMBL" id="KAJ3743631.1"/>
    </source>
</evidence>
<dbReference type="GO" id="GO:0003676">
    <property type="term" value="F:nucleic acid binding"/>
    <property type="evidence" value="ECO:0007669"/>
    <property type="project" value="InterPro"/>
</dbReference>
<dbReference type="Gene3D" id="3.30.420.10">
    <property type="entry name" value="Ribonuclease H-like superfamily/Ribonuclease H"/>
    <property type="match status" value="1"/>
</dbReference>
<dbReference type="InterPro" id="IPR009057">
    <property type="entry name" value="Homeodomain-like_sf"/>
</dbReference>
<gene>
    <name evidence="1" type="ORF">DFH05DRAFT_1234762</name>
</gene>
<reference evidence="1 2" key="1">
    <citation type="journal article" date="2023" name="Proc. Natl. Acad. Sci. U.S.A.">
        <title>A global phylogenomic analysis of the shiitake genus Lentinula.</title>
        <authorList>
            <person name="Sierra-Patev S."/>
            <person name="Min B."/>
            <person name="Naranjo-Ortiz M."/>
            <person name="Looney B."/>
            <person name="Konkel Z."/>
            <person name="Slot J.C."/>
            <person name="Sakamoto Y."/>
            <person name="Steenwyk J.L."/>
            <person name="Rokas A."/>
            <person name="Carro J."/>
            <person name="Camarero S."/>
            <person name="Ferreira P."/>
            <person name="Molpeceres G."/>
            <person name="Ruiz-Duenas F.J."/>
            <person name="Serrano A."/>
            <person name="Henrissat B."/>
            <person name="Drula E."/>
            <person name="Hughes K.W."/>
            <person name="Mata J.L."/>
            <person name="Ishikawa N.K."/>
            <person name="Vargas-Isla R."/>
            <person name="Ushijima S."/>
            <person name="Smith C.A."/>
            <person name="Donoghue J."/>
            <person name="Ahrendt S."/>
            <person name="Andreopoulos W."/>
            <person name="He G."/>
            <person name="LaButti K."/>
            <person name="Lipzen A."/>
            <person name="Ng V."/>
            <person name="Riley R."/>
            <person name="Sandor L."/>
            <person name="Barry K."/>
            <person name="Martinez A.T."/>
            <person name="Xiao Y."/>
            <person name="Gibbons J.G."/>
            <person name="Terashima K."/>
            <person name="Grigoriev I.V."/>
            <person name="Hibbett D."/>
        </authorList>
    </citation>
    <scope>NUCLEOTIDE SEQUENCE [LARGE SCALE GENOMIC DNA]</scope>
    <source>
        <strain evidence="1 2">TFB7810</strain>
    </source>
</reference>
<comment type="caution">
    <text evidence="1">The sequence shown here is derived from an EMBL/GenBank/DDBJ whole genome shotgun (WGS) entry which is preliminary data.</text>
</comment>
<dbReference type="AlphaFoldDB" id="A0A9W8NZF8"/>
<accession>A0A9W8NZF8</accession>
<name>A0A9W8NZF8_9AGAR</name>
<dbReference type="SUPFAM" id="SSF46689">
    <property type="entry name" value="Homeodomain-like"/>
    <property type="match status" value="1"/>
</dbReference>
<evidence type="ECO:0000313" key="2">
    <source>
        <dbReference type="Proteomes" id="UP001142393"/>
    </source>
</evidence>
<keyword evidence="2" id="KW-1185">Reference proteome</keyword>
<proteinExistence type="predicted"/>
<organism evidence="1 2">
    <name type="scientific">Lentinula detonsa</name>
    <dbReference type="NCBI Taxonomy" id="2804962"/>
    <lineage>
        <taxon>Eukaryota</taxon>
        <taxon>Fungi</taxon>
        <taxon>Dikarya</taxon>
        <taxon>Basidiomycota</taxon>
        <taxon>Agaricomycotina</taxon>
        <taxon>Agaricomycetes</taxon>
        <taxon>Agaricomycetidae</taxon>
        <taxon>Agaricales</taxon>
        <taxon>Marasmiineae</taxon>
        <taxon>Omphalotaceae</taxon>
        <taxon>Lentinula</taxon>
    </lineage>
</organism>